<dbReference type="PANTHER" id="PTHR39179">
    <property type="entry name" value="SPORE COAT PROTEIN I"/>
    <property type="match status" value="1"/>
</dbReference>
<dbReference type="PANTHER" id="PTHR39179:SF3">
    <property type="entry name" value="COTS-RELATED PROTEIN"/>
    <property type="match status" value="1"/>
</dbReference>
<accession>A0A2P8HCV5</accession>
<dbReference type="EMBL" id="PYAV01000009">
    <property type="protein sequence ID" value="PSL43992.1"/>
    <property type="molecule type" value="Genomic_DNA"/>
</dbReference>
<sequence length="328" mass="38525">MKNDLTSLLAGAYGCHAAYDGACGRTHFFKDENRRYAVKNTSFTLVEKQSFQKRVRQLQRHRIHAAVIPESGRNHEWLHFAAAPDRYVYVMPVVGDSRQAQPDAALDMLGRFHRYTMRQNALSEGAITRYESERKAAVAAYNQKLEKLLYEEERQHYIRPSGYVFLTNHPLLQAMMKRGRDAFQSWLSYLQSRGYQRRGWIHGYYEPDHILVDHKNVARLINWEKSRYGHPLEDLTSYLRRMAESPEAVTAEGAGWLGAYEQRFELLREEKELLRAMVLSPTPAVAEAERLLRNPRIEEHERTKALELLFLRCQRRMQWIDHALPEMY</sequence>
<dbReference type="InterPro" id="IPR002575">
    <property type="entry name" value="Aminoglycoside_PTrfase"/>
</dbReference>
<keyword evidence="2" id="KW-0808">Transferase</keyword>
<evidence type="ECO:0000313" key="2">
    <source>
        <dbReference type="EMBL" id="PSL43992.1"/>
    </source>
</evidence>
<dbReference type="AlphaFoldDB" id="A0A2P8HCV5"/>
<name>A0A2P8HCV5_9BACI</name>
<gene>
    <name evidence="2" type="ORF">B0H94_10949</name>
</gene>
<evidence type="ECO:0000259" key="1">
    <source>
        <dbReference type="Pfam" id="PF01636"/>
    </source>
</evidence>
<dbReference type="OrthoDB" id="2379727at2"/>
<dbReference type="PROSITE" id="PS51257">
    <property type="entry name" value="PROKAR_LIPOPROTEIN"/>
    <property type="match status" value="1"/>
</dbReference>
<organism evidence="2 3">
    <name type="scientific">Salsuginibacillus halophilus</name>
    <dbReference type="NCBI Taxonomy" id="517424"/>
    <lineage>
        <taxon>Bacteria</taxon>
        <taxon>Bacillati</taxon>
        <taxon>Bacillota</taxon>
        <taxon>Bacilli</taxon>
        <taxon>Bacillales</taxon>
        <taxon>Bacillaceae</taxon>
        <taxon>Salsuginibacillus</taxon>
    </lineage>
</organism>
<dbReference type="Pfam" id="PF01636">
    <property type="entry name" value="APH"/>
    <property type="match status" value="1"/>
</dbReference>
<dbReference type="Proteomes" id="UP000242310">
    <property type="component" value="Unassembled WGS sequence"/>
</dbReference>
<feature type="domain" description="Aminoglycoside phosphotransferase" evidence="1">
    <location>
        <begin position="24"/>
        <end position="262"/>
    </location>
</feature>
<dbReference type="RefSeq" id="WP_106589097.1">
    <property type="nucleotide sequence ID" value="NZ_PYAV01000009.1"/>
</dbReference>
<dbReference type="GO" id="GO:0042601">
    <property type="term" value="C:endospore-forming forespore"/>
    <property type="evidence" value="ECO:0007669"/>
    <property type="project" value="TreeGrafter"/>
</dbReference>
<comment type="caution">
    <text evidence="2">The sequence shown here is derived from an EMBL/GenBank/DDBJ whole genome shotgun (WGS) entry which is preliminary data.</text>
</comment>
<proteinExistence type="predicted"/>
<dbReference type="InterPro" id="IPR011009">
    <property type="entry name" value="Kinase-like_dom_sf"/>
</dbReference>
<dbReference type="Gene3D" id="3.90.1200.10">
    <property type="match status" value="1"/>
</dbReference>
<dbReference type="SUPFAM" id="SSF56112">
    <property type="entry name" value="Protein kinase-like (PK-like)"/>
    <property type="match status" value="1"/>
</dbReference>
<evidence type="ECO:0000313" key="3">
    <source>
        <dbReference type="Proteomes" id="UP000242310"/>
    </source>
</evidence>
<keyword evidence="3" id="KW-1185">Reference proteome</keyword>
<dbReference type="GO" id="GO:0016740">
    <property type="term" value="F:transferase activity"/>
    <property type="evidence" value="ECO:0007669"/>
    <property type="project" value="UniProtKB-KW"/>
</dbReference>
<reference evidence="2 3" key="1">
    <citation type="submission" date="2018-03" db="EMBL/GenBank/DDBJ databases">
        <title>Genomic Encyclopedia of Type Strains, Phase III (KMG-III): the genomes of soil and plant-associated and newly described type strains.</title>
        <authorList>
            <person name="Whitman W."/>
        </authorList>
    </citation>
    <scope>NUCLEOTIDE SEQUENCE [LARGE SCALE GENOMIC DNA]</scope>
    <source>
        <strain evidence="2 3">CGMCC 1.07653</strain>
    </source>
</reference>
<protein>
    <submittedName>
        <fullName evidence="2">Phosphotransferase family enzyme</fullName>
    </submittedName>
</protein>
<dbReference type="InterPro" id="IPR047175">
    <property type="entry name" value="CotS-like"/>
</dbReference>